<protein>
    <submittedName>
        <fullName evidence="2">Uncharacterized protein</fullName>
    </submittedName>
</protein>
<feature type="region of interest" description="Disordered" evidence="1">
    <location>
        <begin position="1"/>
        <end position="43"/>
    </location>
</feature>
<proteinExistence type="predicted"/>
<feature type="compositionally biased region" description="Basic and acidic residues" evidence="1">
    <location>
        <begin position="7"/>
        <end position="38"/>
    </location>
</feature>
<organism evidence="2 3">
    <name type="scientific">Escherichia coli</name>
    <dbReference type="NCBI Taxonomy" id="562"/>
    <lineage>
        <taxon>Bacteria</taxon>
        <taxon>Pseudomonadati</taxon>
        <taxon>Pseudomonadota</taxon>
        <taxon>Gammaproteobacteria</taxon>
        <taxon>Enterobacterales</taxon>
        <taxon>Enterobacteriaceae</taxon>
        <taxon>Escherichia</taxon>
    </lineage>
</organism>
<comment type="caution">
    <text evidence="2">The sequence shown here is derived from an EMBL/GenBank/DDBJ whole genome shotgun (WGS) entry which is preliminary data.</text>
</comment>
<dbReference type="Proteomes" id="UP000291778">
    <property type="component" value="Unassembled WGS sequence"/>
</dbReference>
<accession>A0A366YEV0</accession>
<dbReference type="EMBL" id="SERV01000014">
    <property type="protein sequence ID" value="RYL79929.1"/>
    <property type="molecule type" value="Genomic_DNA"/>
</dbReference>
<sequence length="80" mass="9140">MKYKKRSTSEEKVQKMAAGEEGKYRMERVPLKQTDRHNKSPGGFVYKRQYLSGGNCNISVNLHRVGLPHTLTLSGSTEHY</sequence>
<evidence type="ECO:0000256" key="1">
    <source>
        <dbReference type="SAM" id="MobiDB-lite"/>
    </source>
</evidence>
<evidence type="ECO:0000313" key="2">
    <source>
        <dbReference type="EMBL" id="RYL79929.1"/>
    </source>
</evidence>
<gene>
    <name evidence="2" type="ORF">EWK56_19630</name>
</gene>
<reference evidence="2 3" key="1">
    <citation type="submission" date="2019-02" db="EMBL/GenBank/DDBJ databases">
        <authorList>
            <person name="Slukin P."/>
            <person name="Fursova N."/>
            <person name="Ermolenko Z."/>
            <person name="Mayskaya N."/>
            <person name="Kislichkina A."/>
            <person name="Mukhina T."/>
            <person name="Sizova A."/>
            <person name="Bogun A."/>
        </authorList>
    </citation>
    <scope>NUCLEOTIDE SEQUENCE [LARGE SCALE GENOMIC DNA]</scope>
    <source>
        <strain evidence="3">SCPM-O-B-8431(U15)</strain>
    </source>
</reference>
<name>A0A366YEV0_ECOLX</name>
<dbReference type="AlphaFoldDB" id="A0A366YEV0"/>
<evidence type="ECO:0000313" key="3">
    <source>
        <dbReference type="Proteomes" id="UP000291778"/>
    </source>
</evidence>